<keyword evidence="2" id="KW-1185">Reference proteome</keyword>
<dbReference type="Proteomes" id="UP000826195">
    <property type="component" value="Unassembled WGS sequence"/>
</dbReference>
<evidence type="ECO:0000313" key="2">
    <source>
        <dbReference type="Proteomes" id="UP000826195"/>
    </source>
</evidence>
<comment type="caution">
    <text evidence="1">The sequence shown here is derived from an EMBL/GenBank/DDBJ whole genome shotgun (WGS) entry which is preliminary data.</text>
</comment>
<sequence length="100" mass="11566">MVDIAVVVVVMVWLYIIEGEWTRREISAHRFLELPRQNINIRCHFIQIAEESYYLNFAGKQRSVQNALNIIESLVGAINIGSMLDEQLDDFQISILDSKN</sequence>
<protein>
    <submittedName>
        <fullName evidence="1">Uncharacterized protein</fullName>
    </submittedName>
</protein>
<evidence type="ECO:0000313" key="1">
    <source>
        <dbReference type="EMBL" id="KAH0539202.1"/>
    </source>
</evidence>
<dbReference type="AlphaFoldDB" id="A0AAV7HWG4"/>
<accession>A0AAV7HWG4</accession>
<proteinExistence type="predicted"/>
<name>A0AAV7HWG4_COTGL</name>
<gene>
    <name evidence="1" type="ORF">KQX54_001993</name>
</gene>
<reference evidence="1 2" key="1">
    <citation type="journal article" date="2021" name="J. Hered.">
        <title>A chromosome-level genome assembly of the parasitoid wasp, Cotesia glomerata (Hymenoptera: Braconidae).</title>
        <authorList>
            <person name="Pinto B.J."/>
            <person name="Weis J.J."/>
            <person name="Gamble T."/>
            <person name="Ode P.J."/>
            <person name="Paul R."/>
            <person name="Zaspel J.M."/>
        </authorList>
    </citation>
    <scope>NUCLEOTIDE SEQUENCE [LARGE SCALE GENOMIC DNA]</scope>
    <source>
        <strain evidence="1">CgM1</strain>
    </source>
</reference>
<dbReference type="EMBL" id="JAHXZJ010002609">
    <property type="protein sequence ID" value="KAH0539202.1"/>
    <property type="molecule type" value="Genomic_DNA"/>
</dbReference>
<organism evidence="1 2">
    <name type="scientific">Cotesia glomerata</name>
    <name type="common">Lepidopteran parasitic wasp</name>
    <name type="synonym">Apanteles glomeratus</name>
    <dbReference type="NCBI Taxonomy" id="32391"/>
    <lineage>
        <taxon>Eukaryota</taxon>
        <taxon>Metazoa</taxon>
        <taxon>Ecdysozoa</taxon>
        <taxon>Arthropoda</taxon>
        <taxon>Hexapoda</taxon>
        <taxon>Insecta</taxon>
        <taxon>Pterygota</taxon>
        <taxon>Neoptera</taxon>
        <taxon>Endopterygota</taxon>
        <taxon>Hymenoptera</taxon>
        <taxon>Apocrita</taxon>
        <taxon>Ichneumonoidea</taxon>
        <taxon>Braconidae</taxon>
        <taxon>Microgastrinae</taxon>
        <taxon>Cotesia</taxon>
    </lineage>
</organism>